<dbReference type="AlphaFoldDB" id="A0A248VL62"/>
<keyword evidence="1 3" id="KW-0472">Membrane</keyword>
<dbReference type="Proteomes" id="UP000215158">
    <property type="component" value="Chromosome 1"/>
</dbReference>
<dbReference type="PRINTS" id="PR01023">
    <property type="entry name" value="NAFLGMOTY"/>
</dbReference>
<dbReference type="InterPro" id="IPR038522">
    <property type="entry name" value="T4/T6SS_DotU_sf"/>
</dbReference>
<dbReference type="Pfam" id="PF09850">
    <property type="entry name" value="DotU"/>
    <property type="match status" value="1"/>
</dbReference>
<dbReference type="Pfam" id="PF00691">
    <property type="entry name" value="OmpA"/>
    <property type="match status" value="1"/>
</dbReference>
<keyword evidence="3" id="KW-1133">Transmembrane helix</keyword>
<dbReference type="GO" id="GO:0016020">
    <property type="term" value="C:membrane"/>
    <property type="evidence" value="ECO:0007669"/>
    <property type="project" value="UniProtKB-UniRule"/>
</dbReference>
<keyword evidence="6" id="KW-1185">Reference proteome</keyword>
<evidence type="ECO:0000256" key="3">
    <source>
        <dbReference type="SAM" id="Phobius"/>
    </source>
</evidence>
<dbReference type="PANTHER" id="PTHR38033:SF1">
    <property type="entry name" value="DOTU FAMILY TYPE IV_VI SECRETION SYSTEM PROTEIN"/>
    <property type="match status" value="1"/>
</dbReference>
<dbReference type="Gene3D" id="1.25.40.590">
    <property type="entry name" value="Type IV / VI secretion system, DotU"/>
    <property type="match status" value="1"/>
</dbReference>
<feature type="compositionally biased region" description="Low complexity" evidence="2">
    <location>
        <begin position="29"/>
        <end position="47"/>
    </location>
</feature>
<protein>
    <recommendedName>
        <fullName evidence="4">OmpA-like domain-containing protein</fullName>
    </recommendedName>
</protein>
<dbReference type="CDD" id="cd07185">
    <property type="entry name" value="OmpA_C-like"/>
    <property type="match status" value="1"/>
</dbReference>
<feature type="transmembrane region" description="Helical" evidence="3">
    <location>
        <begin position="255"/>
        <end position="275"/>
    </location>
</feature>
<evidence type="ECO:0000259" key="4">
    <source>
        <dbReference type="PROSITE" id="PS51123"/>
    </source>
</evidence>
<gene>
    <name evidence="5" type="ORF">CJU94_14475</name>
</gene>
<dbReference type="InterPro" id="IPR017732">
    <property type="entry name" value="T4/T6SS_DotU"/>
</dbReference>
<dbReference type="NCBIfam" id="TIGR03349">
    <property type="entry name" value="IV_VI_DotU"/>
    <property type="match status" value="1"/>
</dbReference>
<evidence type="ECO:0000313" key="5">
    <source>
        <dbReference type="EMBL" id="ASV99251.1"/>
    </source>
</evidence>
<evidence type="ECO:0000256" key="2">
    <source>
        <dbReference type="SAM" id="MobiDB-lite"/>
    </source>
</evidence>
<dbReference type="InterPro" id="IPR006665">
    <property type="entry name" value="OmpA-like"/>
</dbReference>
<dbReference type="OrthoDB" id="345640at2"/>
<feature type="domain" description="OmpA-like" evidence="4">
    <location>
        <begin position="326"/>
        <end position="444"/>
    </location>
</feature>
<dbReference type="NCBIfam" id="TIGR03350">
    <property type="entry name" value="type_VI_ompA"/>
    <property type="match status" value="1"/>
</dbReference>
<keyword evidence="3" id="KW-0812">Transmembrane</keyword>
<dbReference type="InterPro" id="IPR036737">
    <property type="entry name" value="OmpA-like_sf"/>
</dbReference>
<feature type="region of interest" description="Disordered" evidence="2">
    <location>
        <begin position="1"/>
        <end position="56"/>
    </location>
</feature>
<dbReference type="NCBIfam" id="NF038228">
    <property type="entry name" value="IcmH_DotU_IVB"/>
    <property type="match status" value="1"/>
</dbReference>
<dbReference type="SUPFAM" id="SSF103088">
    <property type="entry name" value="OmpA-like"/>
    <property type="match status" value="1"/>
</dbReference>
<evidence type="ECO:0000313" key="6">
    <source>
        <dbReference type="Proteomes" id="UP000215158"/>
    </source>
</evidence>
<evidence type="ECO:0000256" key="1">
    <source>
        <dbReference type="PROSITE-ProRule" id="PRU00473"/>
    </source>
</evidence>
<reference evidence="5 6" key="1">
    <citation type="submission" date="2017-08" db="EMBL/GenBank/DDBJ databases">
        <title>Identification and genetic characteristics of simultaneous BTEX- and naphthalene-degrading Paraburkholderia sp. BN5 isolated from petroleum-contaminated soil.</title>
        <authorList>
            <person name="Lee Y."/>
            <person name="Jeon C.O."/>
        </authorList>
    </citation>
    <scope>NUCLEOTIDE SEQUENCE [LARGE SCALE GENOMIC DNA]</scope>
    <source>
        <strain evidence="5 6">BN5</strain>
    </source>
</reference>
<accession>A0A248VL62</accession>
<dbReference type="PROSITE" id="PS51123">
    <property type="entry name" value="OMPA_2"/>
    <property type="match status" value="1"/>
</dbReference>
<organism evidence="5 6">
    <name type="scientific">Paraburkholderia aromaticivorans</name>
    <dbReference type="NCBI Taxonomy" id="2026199"/>
    <lineage>
        <taxon>Bacteria</taxon>
        <taxon>Pseudomonadati</taxon>
        <taxon>Pseudomonadota</taxon>
        <taxon>Betaproteobacteria</taxon>
        <taxon>Burkholderiales</taxon>
        <taxon>Burkholderiaceae</taxon>
        <taxon>Paraburkholderia</taxon>
    </lineage>
</organism>
<dbReference type="InterPro" id="IPR017733">
    <property type="entry name" value="OmpA-like_dom_proteobacteria"/>
</dbReference>
<dbReference type="NCBIfam" id="NF005999">
    <property type="entry name" value="PRK08126.1"/>
    <property type="match status" value="1"/>
</dbReference>
<proteinExistence type="predicted"/>
<dbReference type="EMBL" id="CP022989">
    <property type="protein sequence ID" value="ASV99251.1"/>
    <property type="molecule type" value="Genomic_DNA"/>
</dbReference>
<dbReference type="Gene3D" id="3.30.1330.60">
    <property type="entry name" value="OmpA-like domain"/>
    <property type="match status" value="1"/>
</dbReference>
<dbReference type="KEGG" id="parb:CJU94_14475"/>
<name>A0A248VL62_9BURK</name>
<dbReference type="PANTHER" id="PTHR38033">
    <property type="entry name" value="MEMBRANE PROTEIN-RELATED"/>
    <property type="match status" value="1"/>
</dbReference>
<sequence length="444" mass="48758">MNSDVANRAGEPDRWSGSEGGMHAPFPEGAPGQAAPRSAGAAASGSTSHRDVPPGESIEERLAAVRTSRNPLLEAARPLLRALADLPDQLEQEGVEQLRVLLSQEVRLFQKLCDQSNIRRDHMLGARYCLCTALDEAAMQTVWGKGGETGVEWNTNGLATLFHEDRQGGTKVYLLVGRLMSEAHDHLDLLELIYRILSLGFEGRYRYEADGRRKHETVRQRLYNEIMTRRGSLAVALSPHWQSRVKSNRVSFFDFPVWITLTVLSVILIGLFGYFKYELLNRSAQVQKQIADIGRMTPPPAPRTLHLKELLKDEIAARTVSVDEDAHHSAVTFRGDSMFPPGAAAVKTTMVPLIAKIAGEIVKVPGKVTVLGYTDNLPIRSRQFASNEALSEERATQIMQMLQTAGVPAARLEATGKGAADPVGNNATAQGRAQNRRVEITVAQ</sequence>